<reference evidence="1 2" key="1">
    <citation type="journal article" date="2023" name="Microbiol. Resour. Announc.">
        <title>Complete Genome Sequence of Imperialibacter roseus strain P4T.</title>
        <authorList>
            <person name="Tizabi D.R."/>
            <person name="Bachvaroff T."/>
            <person name="Hill R.T."/>
        </authorList>
    </citation>
    <scope>NUCLEOTIDE SEQUENCE [LARGE SCALE GENOMIC DNA]</scope>
    <source>
        <strain evidence="1 2">P4T</strain>
    </source>
</reference>
<dbReference type="EMBL" id="CP136051">
    <property type="protein sequence ID" value="WOK09012.1"/>
    <property type="molecule type" value="Genomic_DNA"/>
</dbReference>
<organism evidence="1 2">
    <name type="scientific">Imperialibacter roseus</name>
    <dbReference type="NCBI Taxonomy" id="1324217"/>
    <lineage>
        <taxon>Bacteria</taxon>
        <taxon>Pseudomonadati</taxon>
        <taxon>Bacteroidota</taxon>
        <taxon>Cytophagia</taxon>
        <taxon>Cytophagales</taxon>
        <taxon>Flammeovirgaceae</taxon>
        <taxon>Imperialibacter</taxon>
    </lineage>
</organism>
<gene>
    <name evidence="1" type="ORF">RT717_10235</name>
</gene>
<evidence type="ECO:0000313" key="2">
    <source>
        <dbReference type="Proteomes" id="UP001302349"/>
    </source>
</evidence>
<protein>
    <recommendedName>
        <fullName evidence="3">Lipid A 3-O-deacylase (PagL)</fullName>
    </recommendedName>
</protein>
<proteinExistence type="predicted"/>
<evidence type="ECO:0008006" key="3">
    <source>
        <dbReference type="Google" id="ProtNLM"/>
    </source>
</evidence>
<dbReference type="RefSeq" id="WP_317491639.1">
    <property type="nucleotide sequence ID" value="NZ_CP136051.1"/>
</dbReference>
<keyword evidence="2" id="KW-1185">Reference proteome</keyword>
<accession>A0ABZ0IWX7</accession>
<sequence>MKAVFSVTKWLTVFLFPLFMSIDCNGQIKSLDSLDATDSGPGNKKAGVKFESGIEYLTPTHNNRSIQTVTANLFVGREFFEKIRFSVYGGVTTTYAWGTIVQWDDNFNNITYHNNAAGIGPAFQVRFEPFVYNRFSFSPDFGGGLIFYSSKFPHGGDIYNFMWRMGGAIHYRVNSTYGVNLTSKWLHVSNGQGLGAHNPSYEAWGVGVAFVKYL</sequence>
<name>A0ABZ0IWX7_9BACT</name>
<dbReference type="Proteomes" id="UP001302349">
    <property type="component" value="Chromosome"/>
</dbReference>
<evidence type="ECO:0000313" key="1">
    <source>
        <dbReference type="EMBL" id="WOK09012.1"/>
    </source>
</evidence>